<accession>A0A077ZDG2</accession>
<organism evidence="2 3">
    <name type="scientific">Trichuris trichiura</name>
    <name type="common">Whipworm</name>
    <name type="synonym">Trichocephalus trichiurus</name>
    <dbReference type="NCBI Taxonomy" id="36087"/>
    <lineage>
        <taxon>Eukaryota</taxon>
        <taxon>Metazoa</taxon>
        <taxon>Ecdysozoa</taxon>
        <taxon>Nematoda</taxon>
        <taxon>Enoplea</taxon>
        <taxon>Dorylaimia</taxon>
        <taxon>Trichinellida</taxon>
        <taxon>Trichuridae</taxon>
        <taxon>Trichuris</taxon>
    </lineage>
</organism>
<evidence type="ECO:0000313" key="2">
    <source>
        <dbReference type="EMBL" id="CDW58431.1"/>
    </source>
</evidence>
<proteinExistence type="predicted"/>
<dbReference type="Gene3D" id="3.40.50.150">
    <property type="entry name" value="Vaccinia Virus protein VP39"/>
    <property type="match status" value="1"/>
</dbReference>
<protein>
    <recommendedName>
        <fullName evidence="4">Methyltransferase domain-containing protein</fullName>
    </recommendedName>
</protein>
<dbReference type="SUPFAM" id="SSF53335">
    <property type="entry name" value="S-adenosyl-L-methionine-dependent methyltransferases"/>
    <property type="match status" value="1"/>
</dbReference>
<dbReference type="STRING" id="36087.A0A077ZDG2"/>
<dbReference type="AlphaFoldDB" id="A0A077ZDG2"/>
<evidence type="ECO:0000313" key="3">
    <source>
        <dbReference type="Proteomes" id="UP000030665"/>
    </source>
</evidence>
<evidence type="ECO:0000256" key="1">
    <source>
        <dbReference type="SAM" id="MobiDB-lite"/>
    </source>
</evidence>
<sequence length="179" mass="20129">MHPKRLPLLSQGIHSARDDPAADSEYPVLGPRMASQNASDGKMLSDKDHQCFNAFLECTFEYKNHVADYYTKVAPEYDEFMAKTGYNGPRIVGEIVNDLVEDKSSWLVDICGGTGMSGQEMRKHGFSNIDYIDGSEGMTKQAKLKGIYRNYYCEMLLPGKRSSLEPGKLRLFYFSNCAV</sequence>
<dbReference type="OrthoDB" id="5912838at2759"/>
<name>A0A077ZDG2_TRITR</name>
<feature type="region of interest" description="Disordered" evidence="1">
    <location>
        <begin position="1"/>
        <end position="25"/>
    </location>
</feature>
<dbReference type="EMBL" id="HG806335">
    <property type="protein sequence ID" value="CDW58431.1"/>
    <property type="molecule type" value="Genomic_DNA"/>
</dbReference>
<reference evidence="2" key="1">
    <citation type="submission" date="2014-01" db="EMBL/GenBank/DDBJ databases">
        <authorList>
            <person name="Aslett M."/>
        </authorList>
    </citation>
    <scope>NUCLEOTIDE SEQUENCE</scope>
</reference>
<evidence type="ECO:0008006" key="4">
    <source>
        <dbReference type="Google" id="ProtNLM"/>
    </source>
</evidence>
<dbReference type="InterPro" id="IPR029063">
    <property type="entry name" value="SAM-dependent_MTases_sf"/>
</dbReference>
<gene>
    <name evidence="2" type="ORF">TTRE_0000674601</name>
</gene>
<reference evidence="2" key="2">
    <citation type="submission" date="2014-03" db="EMBL/GenBank/DDBJ databases">
        <title>The whipworm genome and dual-species transcriptomics of an intimate host-pathogen interaction.</title>
        <authorList>
            <person name="Foth B.J."/>
            <person name="Tsai I.J."/>
            <person name="Reid A.J."/>
            <person name="Bancroft A.J."/>
            <person name="Nichol S."/>
            <person name="Tracey A."/>
            <person name="Holroyd N."/>
            <person name="Cotton J.A."/>
            <person name="Stanley E.J."/>
            <person name="Zarowiecki M."/>
            <person name="Liu J.Z."/>
            <person name="Huckvale T."/>
            <person name="Cooper P.J."/>
            <person name="Grencis R.K."/>
            <person name="Berriman M."/>
        </authorList>
    </citation>
    <scope>NUCLEOTIDE SEQUENCE [LARGE SCALE GENOMIC DNA]</scope>
</reference>
<dbReference type="Proteomes" id="UP000030665">
    <property type="component" value="Unassembled WGS sequence"/>
</dbReference>
<keyword evidence="3" id="KW-1185">Reference proteome</keyword>